<proteinExistence type="predicted"/>
<evidence type="ECO:0000256" key="1">
    <source>
        <dbReference type="SAM" id="Phobius"/>
    </source>
</evidence>
<dbReference type="EMBL" id="JABERL010000028">
    <property type="protein sequence ID" value="NNH78198.1"/>
    <property type="molecule type" value="Genomic_DNA"/>
</dbReference>
<keyword evidence="1" id="KW-0812">Transmembrane</keyword>
<evidence type="ECO:0000313" key="3">
    <source>
        <dbReference type="Proteomes" id="UP000569202"/>
    </source>
</evidence>
<protein>
    <submittedName>
        <fullName evidence="2">Uncharacterized protein</fullName>
    </submittedName>
</protein>
<keyword evidence="1" id="KW-1133">Transmembrane helix</keyword>
<dbReference type="AlphaFoldDB" id="A0A7Y2WBY3"/>
<sequence>MDSILINIILSLVTGVIGGVISGLYTGVVSAKYSAFEESRREILKVLRSINYDDGKYIQGHEEDQLNRIWLASSEFLTMGQKAAGLLARNHYGKLVANISGNTKENILSEQILMDFQIEVREMKINKLGLLFGINEK</sequence>
<organism evidence="2 3">
    <name type="scientific">Acinetobacter terrae</name>
    <dbReference type="NCBI Taxonomy" id="2731247"/>
    <lineage>
        <taxon>Bacteria</taxon>
        <taxon>Pseudomonadati</taxon>
        <taxon>Pseudomonadota</taxon>
        <taxon>Gammaproteobacteria</taxon>
        <taxon>Moraxellales</taxon>
        <taxon>Moraxellaceae</taxon>
        <taxon>Acinetobacter</taxon>
        <taxon>Acinetobacter Taxon 24</taxon>
    </lineage>
</organism>
<dbReference type="Proteomes" id="UP000569202">
    <property type="component" value="Unassembled WGS sequence"/>
</dbReference>
<reference evidence="2 3" key="1">
    <citation type="submission" date="2020-04" db="EMBL/GenBank/DDBJ databases">
        <title>Acinetobacter Taxon 24.</title>
        <authorList>
            <person name="Nemec A."/>
            <person name="Radolfova-Krizova L."/>
            <person name="Higgins P.G."/>
            <person name="Spanelova P."/>
        </authorList>
    </citation>
    <scope>NUCLEOTIDE SEQUENCE [LARGE SCALE GENOMIC DNA]</scope>
    <source>
        <strain evidence="2 3">ANC 5380</strain>
    </source>
</reference>
<dbReference type="RefSeq" id="WP_171540654.1">
    <property type="nucleotide sequence ID" value="NZ_JABERL010000028.1"/>
</dbReference>
<keyword evidence="1" id="KW-0472">Membrane</keyword>
<feature type="transmembrane region" description="Helical" evidence="1">
    <location>
        <begin position="6"/>
        <end position="31"/>
    </location>
</feature>
<accession>A0A7Y2WBY3</accession>
<comment type="caution">
    <text evidence="2">The sequence shown here is derived from an EMBL/GenBank/DDBJ whole genome shotgun (WGS) entry which is preliminary data.</text>
</comment>
<evidence type="ECO:0000313" key="2">
    <source>
        <dbReference type="EMBL" id="NNH78198.1"/>
    </source>
</evidence>
<name>A0A7Y2WBY3_9GAMM</name>
<gene>
    <name evidence="2" type="ORF">HLH17_11070</name>
</gene>